<name>A0ABN4R4F1_9BORD</name>
<accession>A0ABN4R4F1</accession>
<proteinExistence type="predicted"/>
<organism evidence="1 2">
    <name type="scientific">Bordetella bronchialis</name>
    <dbReference type="NCBI Taxonomy" id="463025"/>
    <lineage>
        <taxon>Bacteria</taxon>
        <taxon>Pseudomonadati</taxon>
        <taxon>Pseudomonadota</taxon>
        <taxon>Betaproteobacteria</taxon>
        <taxon>Burkholderiales</taxon>
        <taxon>Alcaligenaceae</taxon>
        <taxon>Bordetella</taxon>
    </lineage>
</organism>
<evidence type="ECO:0008006" key="3">
    <source>
        <dbReference type="Google" id="ProtNLM"/>
    </source>
</evidence>
<evidence type="ECO:0000313" key="2">
    <source>
        <dbReference type="Proteomes" id="UP000091897"/>
    </source>
</evidence>
<keyword evidence="2" id="KW-1185">Reference proteome</keyword>
<dbReference type="EMBL" id="CP016170">
    <property type="protein sequence ID" value="ANN66483.1"/>
    <property type="molecule type" value="Genomic_DNA"/>
</dbReference>
<gene>
    <name evidence="1" type="ORF">BAU06_09405</name>
</gene>
<reference evidence="1 2" key="1">
    <citation type="submission" date="2016-06" db="EMBL/GenBank/DDBJ databases">
        <title>Complete genome sequences of Bordetella bronchialis and Bordetella flabilis.</title>
        <authorList>
            <person name="LiPuma J.J."/>
            <person name="Spilker T."/>
        </authorList>
    </citation>
    <scope>NUCLEOTIDE SEQUENCE [LARGE SCALE GENOMIC DNA]</scope>
    <source>
        <strain evidence="1 2">AU3182</strain>
    </source>
</reference>
<protein>
    <recommendedName>
        <fullName evidence="3">Integrase</fullName>
    </recommendedName>
</protein>
<evidence type="ECO:0000313" key="1">
    <source>
        <dbReference type="EMBL" id="ANN66483.1"/>
    </source>
</evidence>
<dbReference type="RefSeq" id="WP_066347630.1">
    <property type="nucleotide sequence ID" value="NZ_CBCSFJ010000005.1"/>
</dbReference>
<sequence>MSRYPPLTDAELRELYQRNPTPEARRLLWEIDRLHGLVYELAQFLTSLVQADLAAEQLTAFSKLLAATDAEPAVKRKRAAERRYLQPPRVLACSWADTFVGPPQRWEIRAREIGMAKHKPRRR</sequence>
<dbReference type="Proteomes" id="UP000091897">
    <property type="component" value="Chromosome"/>
</dbReference>